<accession>A0A1H8H660</accession>
<dbReference type="SUPFAM" id="SSF63825">
    <property type="entry name" value="YWTD domain"/>
    <property type="match status" value="1"/>
</dbReference>
<evidence type="ECO:0000313" key="2">
    <source>
        <dbReference type="Proteomes" id="UP000199695"/>
    </source>
</evidence>
<organism evidence="1 2">
    <name type="scientific">Lihuaxuella thermophila</name>
    <dbReference type="NCBI Taxonomy" id="1173111"/>
    <lineage>
        <taxon>Bacteria</taxon>
        <taxon>Bacillati</taxon>
        <taxon>Bacillota</taxon>
        <taxon>Bacilli</taxon>
        <taxon>Bacillales</taxon>
        <taxon>Thermoactinomycetaceae</taxon>
        <taxon>Lihuaxuella</taxon>
    </lineage>
</organism>
<keyword evidence="2" id="KW-1185">Reference proteome</keyword>
<name>A0A1H8H660_9BACL</name>
<gene>
    <name evidence="1" type="ORF">SAMN05444955_11365</name>
</gene>
<dbReference type="EMBL" id="FOCQ01000013">
    <property type="protein sequence ID" value="SEN51881.1"/>
    <property type="molecule type" value="Genomic_DNA"/>
</dbReference>
<evidence type="ECO:0000313" key="1">
    <source>
        <dbReference type="EMBL" id="SEN51881.1"/>
    </source>
</evidence>
<protein>
    <submittedName>
        <fullName evidence="1">Uncharacterized protein</fullName>
    </submittedName>
</protein>
<proteinExistence type="predicted"/>
<dbReference type="STRING" id="1173111.SAMN05444955_11365"/>
<reference evidence="1 2" key="1">
    <citation type="submission" date="2016-10" db="EMBL/GenBank/DDBJ databases">
        <authorList>
            <person name="de Groot N.N."/>
        </authorList>
    </citation>
    <scope>NUCLEOTIDE SEQUENCE [LARGE SCALE GENOMIC DNA]</scope>
    <source>
        <strain evidence="1 2">DSM 46701</strain>
    </source>
</reference>
<dbReference type="InterPro" id="IPR015943">
    <property type="entry name" value="WD40/YVTN_repeat-like_dom_sf"/>
</dbReference>
<sequence length="278" mass="31140">MKQMYIKRIERGENNELLLPVAFGDSIITIQADGKISERETPIMPLDIFVHKGVEISSYNTDYSTGTLEKKQEDQVKKTTLSGLLEAVAMDDDYVYAVGNAISDKYNALYILEKDTLKVHKEIGLGPQYGIGKEIQILDGKLLLTSPQTKSLTIVTKGTREMKQVKLPYKEPDDLLIDQDSIYVTYMLGNHITKIDRKTLQVKGSFSTGDQAVLRADMDSQNIYVLSQAQNDPQPRQDIVGRIGIYNKQTGNKVGMIELPNKRNMGVQDLIITNPSNP</sequence>
<dbReference type="Gene3D" id="2.130.10.10">
    <property type="entry name" value="YVTN repeat-like/Quinoprotein amine dehydrogenase"/>
    <property type="match status" value="1"/>
</dbReference>
<dbReference type="AlphaFoldDB" id="A0A1H8H660"/>
<dbReference type="Proteomes" id="UP000199695">
    <property type="component" value="Unassembled WGS sequence"/>
</dbReference>